<organism evidence="5 6">
    <name type="scientific">Nitratireductor aquimarinus</name>
    <dbReference type="NCBI Taxonomy" id="889300"/>
    <lineage>
        <taxon>Bacteria</taxon>
        <taxon>Pseudomonadati</taxon>
        <taxon>Pseudomonadota</taxon>
        <taxon>Alphaproteobacteria</taxon>
        <taxon>Hyphomicrobiales</taxon>
        <taxon>Phyllobacteriaceae</taxon>
        <taxon>Nitratireductor</taxon>
    </lineage>
</organism>
<dbReference type="InterPro" id="IPR008920">
    <property type="entry name" value="TF_FadR/GntR_C"/>
</dbReference>
<feature type="domain" description="HTH gntR-type" evidence="4">
    <location>
        <begin position="16"/>
        <end position="83"/>
    </location>
</feature>
<keyword evidence="2" id="KW-0238">DNA-binding</keyword>
<reference evidence="5 6" key="1">
    <citation type="submission" date="2023-10" db="EMBL/GenBank/DDBJ databases">
        <authorList>
            <person name="Venkata Ramana C."/>
            <person name="Sasikala C."/>
            <person name="Dhurka M."/>
        </authorList>
    </citation>
    <scope>NUCLEOTIDE SEQUENCE [LARGE SCALE GENOMIC DNA]</scope>
    <source>
        <strain evidence="5 6">KCTC 32151</strain>
    </source>
</reference>
<name>A0ABU4AQV8_9HYPH</name>
<dbReference type="InterPro" id="IPR036390">
    <property type="entry name" value="WH_DNA-bd_sf"/>
</dbReference>
<keyword evidence="3" id="KW-0804">Transcription</keyword>
<comment type="caution">
    <text evidence="5">The sequence shown here is derived from an EMBL/GenBank/DDBJ whole genome shotgun (WGS) entry which is preliminary data.</text>
</comment>
<dbReference type="InterPro" id="IPR036388">
    <property type="entry name" value="WH-like_DNA-bd_sf"/>
</dbReference>
<dbReference type="InterPro" id="IPR011711">
    <property type="entry name" value="GntR_C"/>
</dbReference>
<dbReference type="Pfam" id="PF07729">
    <property type="entry name" value="FCD"/>
    <property type="match status" value="1"/>
</dbReference>
<dbReference type="PANTHER" id="PTHR43537">
    <property type="entry name" value="TRANSCRIPTIONAL REGULATOR, GNTR FAMILY"/>
    <property type="match status" value="1"/>
</dbReference>
<evidence type="ECO:0000259" key="4">
    <source>
        <dbReference type="PROSITE" id="PS50949"/>
    </source>
</evidence>
<dbReference type="Pfam" id="PF00392">
    <property type="entry name" value="GntR"/>
    <property type="match status" value="1"/>
</dbReference>
<dbReference type="PRINTS" id="PR00035">
    <property type="entry name" value="HTHGNTR"/>
</dbReference>
<accession>A0ABU4AQV8</accession>
<sequence>MSVHTMEMLRIDRTTPTLRSRVQDTIQGAILDGMLAPGQKIVERELCEATGVSRTIVREALARLEEKGLVGRDANNNLIVVLMSAREIRDIYEVRASLEALAARLFTQRASSDTINDIAGAAERLKNAFRAGELAAIREATTTFYDIMIEGSGNGEIQRSLNAIIERVYFLRTQSMSDPERHDASHSEMQAIASALIARDTAAAEKASFVHVAAACDAALRHLKKAPRGSTPQGDQLK</sequence>
<dbReference type="RefSeq" id="WP_317562414.1">
    <property type="nucleotide sequence ID" value="NZ_JAWLIP010000011.1"/>
</dbReference>
<evidence type="ECO:0000313" key="5">
    <source>
        <dbReference type="EMBL" id="MDV6228628.1"/>
    </source>
</evidence>
<dbReference type="PROSITE" id="PS50949">
    <property type="entry name" value="HTH_GNTR"/>
    <property type="match status" value="1"/>
</dbReference>
<dbReference type="PANTHER" id="PTHR43537:SF24">
    <property type="entry name" value="GLUCONATE OPERON TRANSCRIPTIONAL REPRESSOR"/>
    <property type="match status" value="1"/>
</dbReference>
<dbReference type="SUPFAM" id="SSF48008">
    <property type="entry name" value="GntR ligand-binding domain-like"/>
    <property type="match status" value="1"/>
</dbReference>
<evidence type="ECO:0000256" key="3">
    <source>
        <dbReference type="ARBA" id="ARBA00023163"/>
    </source>
</evidence>
<dbReference type="SMART" id="SM00345">
    <property type="entry name" value="HTH_GNTR"/>
    <property type="match status" value="1"/>
</dbReference>
<dbReference type="SUPFAM" id="SSF46785">
    <property type="entry name" value="Winged helix' DNA-binding domain"/>
    <property type="match status" value="1"/>
</dbReference>
<proteinExistence type="predicted"/>
<dbReference type="Proteomes" id="UP001185659">
    <property type="component" value="Unassembled WGS sequence"/>
</dbReference>
<dbReference type="CDD" id="cd07377">
    <property type="entry name" value="WHTH_GntR"/>
    <property type="match status" value="1"/>
</dbReference>
<protein>
    <submittedName>
        <fullName evidence="5">GntR family transcriptional regulator</fullName>
    </submittedName>
</protein>
<dbReference type="SMART" id="SM00895">
    <property type="entry name" value="FCD"/>
    <property type="match status" value="1"/>
</dbReference>
<dbReference type="EMBL" id="JAWLIP010000011">
    <property type="protein sequence ID" value="MDV6228628.1"/>
    <property type="molecule type" value="Genomic_DNA"/>
</dbReference>
<evidence type="ECO:0000313" key="6">
    <source>
        <dbReference type="Proteomes" id="UP001185659"/>
    </source>
</evidence>
<dbReference type="Gene3D" id="1.20.120.530">
    <property type="entry name" value="GntR ligand-binding domain-like"/>
    <property type="match status" value="1"/>
</dbReference>
<evidence type="ECO:0000256" key="1">
    <source>
        <dbReference type="ARBA" id="ARBA00023015"/>
    </source>
</evidence>
<gene>
    <name evidence="5" type="ORF">R2G56_20260</name>
</gene>
<dbReference type="InterPro" id="IPR000524">
    <property type="entry name" value="Tscrpt_reg_HTH_GntR"/>
</dbReference>
<dbReference type="Gene3D" id="1.10.10.10">
    <property type="entry name" value="Winged helix-like DNA-binding domain superfamily/Winged helix DNA-binding domain"/>
    <property type="match status" value="1"/>
</dbReference>
<evidence type="ECO:0000256" key="2">
    <source>
        <dbReference type="ARBA" id="ARBA00023125"/>
    </source>
</evidence>
<keyword evidence="6" id="KW-1185">Reference proteome</keyword>
<keyword evidence="1" id="KW-0805">Transcription regulation</keyword>